<keyword evidence="5" id="KW-0997">Cell inner membrane</keyword>
<feature type="chain" id="PRO_5047501814" evidence="10">
    <location>
        <begin position="21"/>
        <end position="359"/>
    </location>
</feature>
<keyword evidence="13" id="KW-1185">Reference proteome</keyword>
<keyword evidence="6" id="KW-0812">Transmembrane</keyword>
<feature type="domain" description="TonB C-terminal" evidence="11">
    <location>
        <begin position="268"/>
        <end position="359"/>
    </location>
</feature>
<evidence type="ECO:0000256" key="6">
    <source>
        <dbReference type="ARBA" id="ARBA00022692"/>
    </source>
</evidence>
<name>A0ABW3JP78_9FLAO</name>
<accession>A0ABW3JP78</accession>
<comment type="similarity">
    <text evidence="2">Belongs to the TonB family.</text>
</comment>
<evidence type="ECO:0000313" key="13">
    <source>
        <dbReference type="Proteomes" id="UP001597062"/>
    </source>
</evidence>
<feature type="signal peptide" evidence="10">
    <location>
        <begin position="1"/>
        <end position="20"/>
    </location>
</feature>
<reference evidence="13" key="1">
    <citation type="journal article" date="2019" name="Int. J. Syst. Evol. Microbiol.">
        <title>The Global Catalogue of Microorganisms (GCM) 10K type strain sequencing project: providing services to taxonomists for standard genome sequencing and annotation.</title>
        <authorList>
            <consortium name="The Broad Institute Genomics Platform"/>
            <consortium name="The Broad Institute Genome Sequencing Center for Infectious Disease"/>
            <person name="Wu L."/>
            <person name="Ma J."/>
        </authorList>
    </citation>
    <scope>NUCLEOTIDE SEQUENCE [LARGE SCALE GENOMIC DNA]</scope>
    <source>
        <strain evidence="13">CCUG 60527</strain>
    </source>
</reference>
<keyword evidence="10" id="KW-0732">Signal</keyword>
<dbReference type="SUPFAM" id="SSF74653">
    <property type="entry name" value="TolA/TonB C-terminal domain"/>
    <property type="match status" value="2"/>
</dbReference>
<organism evidence="12 13">
    <name type="scientific">Tenacibaculum geojense</name>
    <dbReference type="NCBI Taxonomy" id="915352"/>
    <lineage>
        <taxon>Bacteria</taxon>
        <taxon>Pseudomonadati</taxon>
        <taxon>Bacteroidota</taxon>
        <taxon>Flavobacteriia</taxon>
        <taxon>Flavobacteriales</taxon>
        <taxon>Flavobacteriaceae</taxon>
        <taxon>Tenacibaculum</taxon>
    </lineage>
</organism>
<evidence type="ECO:0000256" key="7">
    <source>
        <dbReference type="ARBA" id="ARBA00022927"/>
    </source>
</evidence>
<dbReference type="Proteomes" id="UP001597062">
    <property type="component" value="Unassembled WGS sequence"/>
</dbReference>
<evidence type="ECO:0000256" key="5">
    <source>
        <dbReference type="ARBA" id="ARBA00022519"/>
    </source>
</evidence>
<dbReference type="NCBIfam" id="TIGR01352">
    <property type="entry name" value="tonB_Cterm"/>
    <property type="match status" value="2"/>
</dbReference>
<dbReference type="InterPro" id="IPR006260">
    <property type="entry name" value="TonB/TolA_C"/>
</dbReference>
<evidence type="ECO:0000256" key="9">
    <source>
        <dbReference type="ARBA" id="ARBA00023136"/>
    </source>
</evidence>
<comment type="subcellular location">
    <subcellularLocation>
        <location evidence="1">Cell inner membrane</location>
        <topology evidence="1">Single-pass membrane protein</topology>
        <orientation evidence="1">Periplasmic side</orientation>
    </subcellularLocation>
</comment>
<sequence length="359" mass="40539">MKVKNLLLLIAMCFFSNTYAQSNTCESPNDEPLLDLNSITKCSVDNKDKEDVSRKVSVVVTSRKRVVRKRNAKKGINNNYKHKLSSLKKKNEITNSLSISNANGLKIVPFDFTDQIPLFKDCESAPIMQQKKCFKKELSNHINKHLKYPEDAYDKRIQGRVLVYFTINKDGSIGKTKIKAPYKGELLATEAERIINKLPKFKPGKHNGTPVTVKYGLPITFKIPGVKPSNIKKASERVELKEVYNFNEVSKIPQFKLCKNNKDNSQSCFNKGLIEHIEDNFAYPVEAIDNDIEGTVNVNFVIDTKGNIVNILAKGPENGKILENAAIKLIEKLPKFSPAKKDGKKVNTRYGFPVKFTLD</sequence>
<dbReference type="PROSITE" id="PS52015">
    <property type="entry name" value="TONB_CTD"/>
    <property type="match status" value="2"/>
</dbReference>
<dbReference type="EMBL" id="JBHTJR010000017">
    <property type="protein sequence ID" value="MFD0992149.1"/>
    <property type="molecule type" value="Genomic_DNA"/>
</dbReference>
<comment type="caution">
    <text evidence="12">The sequence shown here is derived from an EMBL/GenBank/DDBJ whole genome shotgun (WGS) entry which is preliminary data.</text>
</comment>
<dbReference type="PANTHER" id="PTHR33446:SF2">
    <property type="entry name" value="PROTEIN TONB"/>
    <property type="match status" value="1"/>
</dbReference>
<dbReference type="Pfam" id="PF03544">
    <property type="entry name" value="TonB_C"/>
    <property type="match status" value="2"/>
</dbReference>
<keyword evidence="7" id="KW-0653">Protein transport</keyword>
<feature type="domain" description="TonB C-terminal" evidence="11">
    <location>
        <begin position="133"/>
        <end position="230"/>
    </location>
</feature>
<dbReference type="InterPro" id="IPR037682">
    <property type="entry name" value="TonB_C"/>
</dbReference>
<evidence type="ECO:0000256" key="3">
    <source>
        <dbReference type="ARBA" id="ARBA00022448"/>
    </source>
</evidence>
<keyword evidence="3" id="KW-0813">Transport</keyword>
<protein>
    <submittedName>
        <fullName evidence="12">Energy transducer TonB</fullName>
    </submittedName>
</protein>
<evidence type="ECO:0000256" key="10">
    <source>
        <dbReference type="SAM" id="SignalP"/>
    </source>
</evidence>
<evidence type="ECO:0000256" key="4">
    <source>
        <dbReference type="ARBA" id="ARBA00022475"/>
    </source>
</evidence>
<keyword evidence="9" id="KW-0472">Membrane</keyword>
<evidence type="ECO:0000256" key="2">
    <source>
        <dbReference type="ARBA" id="ARBA00006555"/>
    </source>
</evidence>
<evidence type="ECO:0000256" key="8">
    <source>
        <dbReference type="ARBA" id="ARBA00022989"/>
    </source>
</evidence>
<dbReference type="PANTHER" id="PTHR33446">
    <property type="entry name" value="PROTEIN TONB-RELATED"/>
    <property type="match status" value="1"/>
</dbReference>
<evidence type="ECO:0000313" key="12">
    <source>
        <dbReference type="EMBL" id="MFD0992149.1"/>
    </source>
</evidence>
<proteinExistence type="inferred from homology"/>
<dbReference type="RefSeq" id="WP_386105140.1">
    <property type="nucleotide sequence ID" value="NZ_JBHTJR010000017.1"/>
</dbReference>
<evidence type="ECO:0000256" key="1">
    <source>
        <dbReference type="ARBA" id="ARBA00004383"/>
    </source>
</evidence>
<keyword evidence="4" id="KW-1003">Cell membrane</keyword>
<evidence type="ECO:0000259" key="11">
    <source>
        <dbReference type="PROSITE" id="PS52015"/>
    </source>
</evidence>
<keyword evidence="8" id="KW-1133">Transmembrane helix</keyword>
<dbReference type="Gene3D" id="3.30.1150.10">
    <property type="match status" value="2"/>
</dbReference>
<gene>
    <name evidence="12" type="ORF">ACFQ1U_02940</name>
</gene>
<dbReference type="InterPro" id="IPR051045">
    <property type="entry name" value="TonB-dependent_transducer"/>
</dbReference>